<dbReference type="AlphaFoldDB" id="A0A4C1ZWY3"/>
<evidence type="ECO:0000256" key="1">
    <source>
        <dbReference type="SAM" id="MobiDB-lite"/>
    </source>
</evidence>
<gene>
    <name evidence="2" type="ORF">EVAR_61686_1</name>
</gene>
<feature type="compositionally biased region" description="Basic residues" evidence="1">
    <location>
        <begin position="104"/>
        <end position="115"/>
    </location>
</feature>
<dbReference type="EMBL" id="BGZK01002325">
    <property type="protein sequence ID" value="GBP92966.1"/>
    <property type="molecule type" value="Genomic_DNA"/>
</dbReference>
<protein>
    <submittedName>
        <fullName evidence="2">Uncharacterized protein</fullName>
    </submittedName>
</protein>
<accession>A0A4C1ZWY3</accession>
<feature type="region of interest" description="Disordered" evidence="1">
    <location>
        <begin position="90"/>
        <end position="115"/>
    </location>
</feature>
<comment type="caution">
    <text evidence="2">The sequence shown here is derived from an EMBL/GenBank/DDBJ whole genome shotgun (WGS) entry which is preliminary data.</text>
</comment>
<sequence>MRRPRRLVGTRRAAAGKAMNCPRGFRSRVRAKCEDYQWRRVESYHPSGPRPTPAHLACDLNICHIHDKLAYCSAARSTRDKDARVMGIGQRAQISRSSGGRGPARYRRARNIPPP</sequence>
<proteinExistence type="predicted"/>
<keyword evidence="3" id="KW-1185">Reference proteome</keyword>
<organism evidence="2 3">
    <name type="scientific">Eumeta variegata</name>
    <name type="common">Bagworm moth</name>
    <name type="synonym">Eumeta japonica</name>
    <dbReference type="NCBI Taxonomy" id="151549"/>
    <lineage>
        <taxon>Eukaryota</taxon>
        <taxon>Metazoa</taxon>
        <taxon>Ecdysozoa</taxon>
        <taxon>Arthropoda</taxon>
        <taxon>Hexapoda</taxon>
        <taxon>Insecta</taxon>
        <taxon>Pterygota</taxon>
        <taxon>Neoptera</taxon>
        <taxon>Endopterygota</taxon>
        <taxon>Lepidoptera</taxon>
        <taxon>Glossata</taxon>
        <taxon>Ditrysia</taxon>
        <taxon>Tineoidea</taxon>
        <taxon>Psychidae</taxon>
        <taxon>Oiketicinae</taxon>
        <taxon>Eumeta</taxon>
    </lineage>
</organism>
<evidence type="ECO:0000313" key="2">
    <source>
        <dbReference type="EMBL" id="GBP92966.1"/>
    </source>
</evidence>
<reference evidence="2 3" key="1">
    <citation type="journal article" date="2019" name="Commun. Biol.">
        <title>The bagworm genome reveals a unique fibroin gene that provides high tensile strength.</title>
        <authorList>
            <person name="Kono N."/>
            <person name="Nakamura H."/>
            <person name="Ohtoshi R."/>
            <person name="Tomita M."/>
            <person name="Numata K."/>
            <person name="Arakawa K."/>
        </authorList>
    </citation>
    <scope>NUCLEOTIDE SEQUENCE [LARGE SCALE GENOMIC DNA]</scope>
</reference>
<evidence type="ECO:0000313" key="3">
    <source>
        <dbReference type="Proteomes" id="UP000299102"/>
    </source>
</evidence>
<dbReference type="Proteomes" id="UP000299102">
    <property type="component" value="Unassembled WGS sequence"/>
</dbReference>
<name>A0A4C1ZWY3_EUMVA</name>